<gene>
    <name evidence="1" type="ORF">UFOVP1083_50</name>
    <name evidence="2" type="ORF">UFOVP1327_3</name>
</gene>
<evidence type="ECO:0000313" key="2">
    <source>
        <dbReference type="EMBL" id="CAB4198938.1"/>
    </source>
</evidence>
<protein>
    <submittedName>
        <fullName evidence="2">Uncharacterized protein</fullName>
    </submittedName>
</protein>
<proteinExistence type="predicted"/>
<organism evidence="2">
    <name type="scientific">uncultured Caudovirales phage</name>
    <dbReference type="NCBI Taxonomy" id="2100421"/>
    <lineage>
        <taxon>Viruses</taxon>
        <taxon>Duplodnaviria</taxon>
        <taxon>Heunggongvirae</taxon>
        <taxon>Uroviricota</taxon>
        <taxon>Caudoviricetes</taxon>
        <taxon>Peduoviridae</taxon>
        <taxon>Maltschvirus</taxon>
        <taxon>Maltschvirus maltsch</taxon>
    </lineage>
</organism>
<evidence type="ECO:0000313" key="1">
    <source>
        <dbReference type="EMBL" id="CAB4183354.1"/>
    </source>
</evidence>
<accession>A0A6J5RZ81</accession>
<sequence length="109" mass="12785">MKATIHPQTGELVIWAGHVSREQNRLPLEDFERIMRQPEQNDTEFARNIGVTRDVVHGWREHGGIRFYAADRLCISLGYHPSYFWGEKYWQPPKTARQMATLTTTNEDQ</sequence>
<dbReference type="EMBL" id="LR797277">
    <property type="protein sequence ID" value="CAB4198938.1"/>
    <property type="molecule type" value="Genomic_DNA"/>
</dbReference>
<reference evidence="2" key="1">
    <citation type="submission" date="2020-05" db="EMBL/GenBank/DDBJ databases">
        <authorList>
            <person name="Chiriac C."/>
            <person name="Salcher M."/>
            <person name="Ghai R."/>
            <person name="Kavagutti S V."/>
        </authorList>
    </citation>
    <scope>NUCLEOTIDE SEQUENCE</scope>
</reference>
<dbReference type="EMBL" id="LR797036">
    <property type="protein sequence ID" value="CAB4183354.1"/>
    <property type="molecule type" value="Genomic_DNA"/>
</dbReference>
<name>A0A6J5RZ81_9CAUD</name>